<keyword evidence="2" id="KW-1185">Reference proteome</keyword>
<dbReference type="AlphaFoldDB" id="A0A0R1WRY9"/>
<evidence type="ECO:0000313" key="1">
    <source>
        <dbReference type="EMBL" id="KRM18619.1"/>
    </source>
</evidence>
<dbReference type="EMBL" id="AZFV01000001">
    <property type="protein sequence ID" value="KRM18619.1"/>
    <property type="molecule type" value="Genomic_DNA"/>
</dbReference>
<organism evidence="1 2">
    <name type="scientific">Companilactobacillus nantensis DSM 16982</name>
    <dbReference type="NCBI Taxonomy" id="1423774"/>
    <lineage>
        <taxon>Bacteria</taxon>
        <taxon>Bacillati</taxon>
        <taxon>Bacillota</taxon>
        <taxon>Bacilli</taxon>
        <taxon>Lactobacillales</taxon>
        <taxon>Lactobacillaceae</taxon>
        <taxon>Companilactobacillus</taxon>
    </lineage>
</organism>
<dbReference type="Proteomes" id="UP000051302">
    <property type="component" value="Unassembled WGS sequence"/>
</dbReference>
<name>A0A0R1WRY9_9LACO</name>
<protein>
    <submittedName>
        <fullName evidence="1">Uncharacterized protein</fullName>
    </submittedName>
</protein>
<gene>
    <name evidence="1" type="ORF">FD31_GL000100</name>
</gene>
<sequence>MKIIERGEALRYETYSRLADNYISNIHRFMKLCISYLEKYNLQNSVLAEKLNNYFVDLIDALNCMDTNKNLINHLGLEEARSKIKASQAEFLNSLNIFIK</sequence>
<dbReference type="PATRIC" id="fig|1423774.3.peg.100"/>
<reference evidence="1 2" key="1">
    <citation type="journal article" date="2015" name="Genome Announc.">
        <title>Expanding the biotechnology potential of lactobacilli through comparative genomics of 213 strains and associated genera.</title>
        <authorList>
            <person name="Sun Z."/>
            <person name="Harris H.M."/>
            <person name="McCann A."/>
            <person name="Guo C."/>
            <person name="Argimon S."/>
            <person name="Zhang W."/>
            <person name="Yang X."/>
            <person name="Jeffery I.B."/>
            <person name="Cooney J.C."/>
            <person name="Kagawa T.F."/>
            <person name="Liu W."/>
            <person name="Song Y."/>
            <person name="Salvetti E."/>
            <person name="Wrobel A."/>
            <person name="Rasinkangas P."/>
            <person name="Parkhill J."/>
            <person name="Rea M.C."/>
            <person name="O'Sullivan O."/>
            <person name="Ritari J."/>
            <person name="Douillard F.P."/>
            <person name="Paul Ross R."/>
            <person name="Yang R."/>
            <person name="Briner A.E."/>
            <person name="Felis G.E."/>
            <person name="de Vos W.M."/>
            <person name="Barrangou R."/>
            <person name="Klaenhammer T.R."/>
            <person name="Caufield P.W."/>
            <person name="Cui Y."/>
            <person name="Zhang H."/>
            <person name="O'Toole P.W."/>
        </authorList>
    </citation>
    <scope>NUCLEOTIDE SEQUENCE [LARGE SCALE GENOMIC DNA]</scope>
    <source>
        <strain evidence="1 2">DSM 16982</strain>
    </source>
</reference>
<proteinExistence type="predicted"/>
<evidence type="ECO:0000313" key="2">
    <source>
        <dbReference type="Proteomes" id="UP000051302"/>
    </source>
</evidence>
<comment type="caution">
    <text evidence="1">The sequence shown here is derived from an EMBL/GenBank/DDBJ whole genome shotgun (WGS) entry which is preliminary data.</text>
</comment>
<accession>A0A0R1WRY9</accession>